<dbReference type="AlphaFoldDB" id="A0A0L7R1Z3"/>
<protein>
    <submittedName>
        <fullName evidence="2">Uncharacterized protein</fullName>
    </submittedName>
</protein>
<feature type="compositionally biased region" description="Basic residues" evidence="1">
    <location>
        <begin position="41"/>
        <end position="54"/>
    </location>
</feature>
<dbReference type="Proteomes" id="UP000053825">
    <property type="component" value="Unassembled WGS sequence"/>
</dbReference>
<organism evidence="2 3">
    <name type="scientific">Habropoda laboriosa</name>
    <dbReference type="NCBI Taxonomy" id="597456"/>
    <lineage>
        <taxon>Eukaryota</taxon>
        <taxon>Metazoa</taxon>
        <taxon>Ecdysozoa</taxon>
        <taxon>Arthropoda</taxon>
        <taxon>Hexapoda</taxon>
        <taxon>Insecta</taxon>
        <taxon>Pterygota</taxon>
        <taxon>Neoptera</taxon>
        <taxon>Endopterygota</taxon>
        <taxon>Hymenoptera</taxon>
        <taxon>Apocrita</taxon>
        <taxon>Aculeata</taxon>
        <taxon>Apoidea</taxon>
        <taxon>Anthophila</taxon>
        <taxon>Apidae</taxon>
        <taxon>Habropoda</taxon>
    </lineage>
</organism>
<accession>A0A0L7R1Z3</accession>
<evidence type="ECO:0000256" key="1">
    <source>
        <dbReference type="SAM" id="MobiDB-lite"/>
    </source>
</evidence>
<name>A0A0L7R1Z3_9HYME</name>
<evidence type="ECO:0000313" key="2">
    <source>
        <dbReference type="EMBL" id="KOC64849.1"/>
    </source>
</evidence>
<dbReference type="EMBL" id="KQ414667">
    <property type="protein sequence ID" value="KOC64849.1"/>
    <property type="molecule type" value="Genomic_DNA"/>
</dbReference>
<proteinExistence type="predicted"/>
<gene>
    <name evidence="2" type="ORF">WH47_00352</name>
</gene>
<sequence>MYRRSERNNFWSTQSKFTWYESFGRYPLVSKASFTRERPQKTHQRQPKPSRIRRPSSPPKGTLK</sequence>
<reference evidence="2 3" key="1">
    <citation type="submission" date="2015-07" db="EMBL/GenBank/DDBJ databases">
        <title>The genome of Habropoda laboriosa.</title>
        <authorList>
            <person name="Pan H."/>
            <person name="Kapheim K."/>
        </authorList>
    </citation>
    <scope>NUCLEOTIDE SEQUENCE [LARGE SCALE GENOMIC DNA]</scope>
    <source>
        <strain evidence="2">0110345459</strain>
    </source>
</reference>
<keyword evidence="3" id="KW-1185">Reference proteome</keyword>
<feature type="region of interest" description="Disordered" evidence="1">
    <location>
        <begin position="31"/>
        <end position="64"/>
    </location>
</feature>
<evidence type="ECO:0000313" key="3">
    <source>
        <dbReference type="Proteomes" id="UP000053825"/>
    </source>
</evidence>